<evidence type="ECO:0000313" key="3">
    <source>
        <dbReference type="EMBL" id="WFC95003.1"/>
    </source>
</evidence>
<reference evidence="3" key="1">
    <citation type="submission" date="2023-03" db="EMBL/GenBank/DDBJ databases">
        <title>Mating type loci evolution in Malassezia.</title>
        <authorList>
            <person name="Coelho M.A."/>
        </authorList>
    </citation>
    <scope>NUCLEOTIDE SEQUENCE</scope>
    <source>
        <strain evidence="3">CBS 14135</strain>
    </source>
</reference>
<proteinExistence type="predicted"/>
<gene>
    <name evidence="3" type="ORF">MBRA1_001643</name>
</gene>
<dbReference type="PANTHER" id="PTHR23106:SF24">
    <property type="entry name" value="ANGIOGENIC FACTOR WITH G PATCH AND FHA DOMAINS 1"/>
    <property type="match status" value="1"/>
</dbReference>
<feature type="domain" description="FHA" evidence="2">
    <location>
        <begin position="36"/>
        <end position="90"/>
    </location>
</feature>
<feature type="region of interest" description="Disordered" evidence="1">
    <location>
        <begin position="241"/>
        <end position="260"/>
    </location>
</feature>
<feature type="region of interest" description="Disordered" evidence="1">
    <location>
        <begin position="174"/>
        <end position="235"/>
    </location>
</feature>
<dbReference type="InterPro" id="IPR008984">
    <property type="entry name" value="SMAD_FHA_dom_sf"/>
</dbReference>
<keyword evidence="4" id="KW-1185">Reference proteome</keyword>
<protein>
    <recommendedName>
        <fullName evidence="2">FHA domain-containing protein</fullName>
    </recommendedName>
</protein>
<dbReference type="SMART" id="SM00240">
    <property type="entry name" value="FHA"/>
    <property type="match status" value="1"/>
</dbReference>
<dbReference type="EMBL" id="CP119952">
    <property type="protein sequence ID" value="WFC95003.1"/>
    <property type="molecule type" value="Genomic_DNA"/>
</dbReference>
<dbReference type="Gene3D" id="2.60.200.20">
    <property type="match status" value="1"/>
</dbReference>
<dbReference type="AlphaFoldDB" id="A0AAF0DT66"/>
<organism evidence="3 4">
    <name type="scientific">Malassezia brasiliensis</name>
    <dbReference type="NCBI Taxonomy" id="1821822"/>
    <lineage>
        <taxon>Eukaryota</taxon>
        <taxon>Fungi</taxon>
        <taxon>Dikarya</taxon>
        <taxon>Basidiomycota</taxon>
        <taxon>Ustilaginomycotina</taxon>
        <taxon>Malasseziomycetes</taxon>
        <taxon>Malasseziales</taxon>
        <taxon>Malasseziaceae</taxon>
        <taxon>Malassezia</taxon>
    </lineage>
</organism>
<dbReference type="PANTHER" id="PTHR23106">
    <property type="entry name" value="ANGIOGENIC FACTOR WITH G PATCH AND FHA DOMAINS 1"/>
    <property type="match status" value="1"/>
</dbReference>
<dbReference type="Pfam" id="PF00498">
    <property type="entry name" value="FHA"/>
    <property type="match status" value="1"/>
</dbReference>
<evidence type="ECO:0000313" key="4">
    <source>
        <dbReference type="Proteomes" id="UP001216638"/>
    </source>
</evidence>
<dbReference type="SUPFAM" id="SSF49879">
    <property type="entry name" value="SMAD/FHA domain"/>
    <property type="match status" value="1"/>
</dbReference>
<dbReference type="InterPro" id="IPR053027">
    <property type="entry name" value="AGGF1"/>
</dbReference>
<evidence type="ECO:0000256" key="1">
    <source>
        <dbReference type="SAM" id="MobiDB-lite"/>
    </source>
</evidence>
<dbReference type="InterPro" id="IPR000253">
    <property type="entry name" value="FHA_dom"/>
</dbReference>
<name>A0AAF0DT66_9BASI</name>
<dbReference type="PROSITE" id="PS50006">
    <property type="entry name" value="FHA_DOMAIN"/>
    <property type="match status" value="1"/>
</dbReference>
<dbReference type="Proteomes" id="UP001216638">
    <property type="component" value="Chromosome 2"/>
</dbReference>
<sequence length="340" mass="37547">MSDTSDDALVRLVKLASDVLPSAKQVALVDGRHEGISVGRDRSYTPRLRLPSMEVSKHHARIFAIYRKKQYDMPPNVSLTDTGSTHGTFVYRPDTPNPTPMLRSRVHQIPEELFFRLSPEKHASRPFDLQHLDVIRFGVQSNVFEVHMHGSAWASCSACQLSPDGANEISLAPQTRNAAQDASTKVPAGPQQARKTQSEKRKAHHATKQHLRELKKVYLKPVAHGPASVDERPLYRDRASARRDLHPDVPPPVPRVGPSELRTESLVSAEPAPLDASNVGYQLLAKMAEGAEHIPRQDPIAPRVGAQRAGLGSGALVEPTERLSYQAHARASTQQRYDAL</sequence>
<feature type="compositionally biased region" description="Polar residues" evidence="1">
    <location>
        <begin position="174"/>
        <end position="183"/>
    </location>
</feature>
<accession>A0AAF0DT66</accession>
<evidence type="ECO:0000259" key="2">
    <source>
        <dbReference type="PROSITE" id="PS50006"/>
    </source>
</evidence>